<evidence type="ECO:0008006" key="3">
    <source>
        <dbReference type="Google" id="ProtNLM"/>
    </source>
</evidence>
<accession>A0A8X8CPW9</accession>
<name>A0A8X8CPW9_POPTO</name>
<proteinExistence type="predicted"/>
<evidence type="ECO:0000313" key="1">
    <source>
        <dbReference type="EMBL" id="KAG6762069.1"/>
    </source>
</evidence>
<comment type="caution">
    <text evidence="1">The sequence shown here is derived from an EMBL/GenBank/DDBJ whole genome shotgun (WGS) entry which is preliminary data.</text>
</comment>
<keyword evidence="2" id="KW-1185">Reference proteome</keyword>
<evidence type="ECO:0000313" key="2">
    <source>
        <dbReference type="Proteomes" id="UP000886885"/>
    </source>
</evidence>
<organism evidence="1 2">
    <name type="scientific">Populus tomentosa</name>
    <name type="common">Chinese white poplar</name>
    <dbReference type="NCBI Taxonomy" id="118781"/>
    <lineage>
        <taxon>Eukaryota</taxon>
        <taxon>Viridiplantae</taxon>
        <taxon>Streptophyta</taxon>
        <taxon>Embryophyta</taxon>
        <taxon>Tracheophyta</taxon>
        <taxon>Spermatophyta</taxon>
        <taxon>Magnoliopsida</taxon>
        <taxon>eudicotyledons</taxon>
        <taxon>Gunneridae</taxon>
        <taxon>Pentapetalae</taxon>
        <taxon>rosids</taxon>
        <taxon>fabids</taxon>
        <taxon>Malpighiales</taxon>
        <taxon>Salicaceae</taxon>
        <taxon>Saliceae</taxon>
        <taxon>Populus</taxon>
    </lineage>
</organism>
<dbReference type="Proteomes" id="UP000886885">
    <property type="component" value="Chromosome 9A"/>
</dbReference>
<dbReference type="AlphaFoldDB" id="A0A8X8CPW9"/>
<sequence length="229" mass="25640">MSSLVRVDFELSMPFGSSCSPLAGNKERKGLDAPVAGKLHPISCSAFQLVMDENLAPSDIQATTSQAYTFKLYRVRGKNEIMIKQLEITPLLKLPAAMPNQMSCEIPLAATFVQLRLHTIDGYLSSMRSSFEQKYNQKLTSLPYTLNGTNDSEIWRSIARVWPHLLHGFSWPHVRPHMTNDASCFHCGFCLESVIHVLRDCTLADFVWNGCNAPDFVSDFLMSDYCPAA</sequence>
<gene>
    <name evidence="1" type="ORF">POTOM_032554</name>
</gene>
<dbReference type="EMBL" id="JAAWWB010000017">
    <property type="protein sequence ID" value="KAG6762069.1"/>
    <property type="molecule type" value="Genomic_DNA"/>
</dbReference>
<protein>
    <recommendedName>
        <fullName evidence="3">Reverse transcriptase zinc-binding domain-containing protein</fullName>
    </recommendedName>
</protein>
<reference evidence="1" key="1">
    <citation type="journal article" date="2020" name="bioRxiv">
        <title>Hybrid origin of Populus tomentosa Carr. identified through genome sequencing and phylogenomic analysis.</title>
        <authorList>
            <person name="An X."/>
            <person name="Gao K."/>
            <person name="Chen Z."/>
            <person name="Li J."/>
            <person name="Yang X."/>
            <person name="Yang X."/>
            <person name="Zhou J."/>
            <person name="Guo T."/>
            <person name="Zhao T."/>
            <person name="Huang S."/>
            <person name="Miao D."/>
            <person name="Khan W.U."/>
            <person name="Rao P."/>
            <person name="Ye M."/>
            <person name="Lei B."/>
            <person name="Liao W."/>
            <person name="Wang J."/>
            <person name="Ji L."/>
            <person name="Li Y."/>
            <person name="Guo B."/>
            <person name="Mustafa N.S."/>
            <person name="Li S."/>
            <person name="Yun Q."/>
            <person name="Keller S.R."/>
            <person name="Mao J."/>
            <person name="Zhang R."/>
            <person name="Strauss S.H."/>
        </authorList>
    </citation>
    <scope>NUCLEOTIDE SEQUENCE</scope>
    <source>
        <strain evidence="1">GM15</strain>
        <tissue evidence="1">Leaf</tissue>
    </source>
</reference>